<evidence type="ECO:0000256" key="1">
    <source>
        <dbReference type="SAM" id="Phobius"/>
    </source>
</evidence>
<sequence length="775" mass="78355">MTWGVAVGQLRQYRRQTVLVLVVSIALLVSLLIPAGLYLSYRDKVAHAIETTVLPGELIVTADAALPGAAVADALRAAPQACALSQFSGQVVVYTASAASASVPGSFLRSDGGCAGSEPAIAPGEILVRPGTGVVGVMGSSGARATVTADTPTPTSAAAVRFADEPTAREILGVPGGYTLVTLAGPDARAAADRLAAAGGTVSTRAAYLDRLAGEQIANVSFVGVIAITFIVVLIGGLTAALVFSLALLAMQLRPQLDTLRRIGVSRSRIRAVQAVQAALMLAVAAVIGTLIAVFTDAAVPPGRVLLGTFPVDGVLLGPAPVAAAWVALAVVFIGAWFLGDAISSGTRQVSAAHPARLGAVRRILPPVVAVGAITAGLWSTLESRLGFGGLVAGYCLVLVGLFLLAAPALRVFRPFGEIGAARGRLLPWFGIGSVARVRTQAAVAVSCIGFTASLVSIISVFATSTDASINRQIDANVGAQVVIEPKTGFVIAGSDVTALRGVPGLAGVVAVAPQAGVDLANRSSNGVAIDGRLDSGALQIAMVDGAADTSGGQVLLSRTTAADLGARVGDSLPLAGTPVRIGGIYGDAPTLGDFVVPADPSFVSGFQYLLIKQSDPAARAGIDAVAATLPNLAVRSISEYTVQQKAESRVIIAALTQLSTVVGAGLLLALGVVLGVLTGGRLREWATFRRLGFSRGLVLRTVGVEGAVVAIVGVLAGLAVGSAFGYAVCKYLRWVGLTDVVFDPVTSAGAGVALVAIGVVVYVMACSSTLRQLR</sequence>
<protein>
    <recommendedName>
        <fullName evidence="4">ABC transport system permease protein</fullName>
    </recommendedName>
</protein>
<name>A0A9X2E4A2_9NOCA</name>
<feature type="transmembrane region" description="Helical" evidence="1">
    <location>
        <begin position="315"/>
        <end position="339"/>
    </location>
</feature>
<feature type="transmembrane region" description="Helical" evidence="1">
    <location>
        <begin position="442"/>
        <end position="463"/>
    </location>
</feature>
<evidence type="ECO:0008006" key="4">
    <source>
        <dbReference type="Google" id="ProtNLM"/>
    </source>
</evidence>
<keyword evidence="3" id="KW-1185">Reference proteome</keyword>
<gene>
    <name evidence="2" type="ORF">NDR86_10845</name>
</gene>
<dbReference type="PANTHER" id="PTHR30287">
    <property type="entry name" value="MEMBRANE COMPONENT OF PREDICTED ABC SUPERFAMILY METABOLITE UPTAKE TRANSPORTER"/>
    <property type="match status" value="1"/>
</dbReference>
<feature type="transmembrane region" description="Helical" evidence="1">
    <location>
        <begin position="360"/>
        <end position="380"/>
    </location>
</feature>
<feature type="transmembrane region" description="Helical" evidence="1">
    <location>
        <begin position="386"/>
        <end position="407"/>
    </location>
</feature>
<feature type="transmembrane region" description="Helical" evidence="1">
    <location>
        <begin position="749"/>
        <end position="771"/>
    </location>
</feature>
<proteinExistence type="predicted"/>
<feature type="transmembrane region" description="Helical" evidence="1">
    <location>
        <begin position="698"/>
        <end position="729"/>
    </location>
</feature>
<dbReference type="PANTHER" id="PTHR30287:SF2">
    <property type="entry name" value="BLL1001 PROTEIN"/>
    <property type="match status" value="1"/>
</dbReference>
<keyword evidence="1" id="KW-0812">Transmembrane</keyword>
<feature type="transmembrane region" description="Helical" evidence="1">
    <location>
        <begin position="272"/>
        <end position="295"/>
    </location>
</feature>
<keyword evidence="1" id="KW-1133">Transmembrane helix</keyword>
<feature type="transmembrane region" description="Helical" evidence="1">
    <location>
        <begin position="651"/>
        <end position="678"/>
    </location>
</feature>
<accession>A0A9X2E4A2</accession>
<dbReference type="AlphaFoldDB" id="A0A9X2E4A2"/>
<evidence type="ECO:0000313" key="2">
    <source>
        <dbReference type="EMBL" id="MCM6773969.1"/>
    </source>
</evidence>
<keyword evidence="1" id="KW-0472">Membrane</keyword>
<feature type="transmembrane region" description="Helical" evidence="1">
    <location>
        <begin position="222"/>
        <end position="251"/>
    </location>
</feature>
<reference evidence="2" key="1">
    <citation type="submission" date="2022-06" db="EMBL/GenBank/DDBJ databases">
        <title>Novel species in genus nocardia.</title>
        <authorList>
            <person name="Li F."/>
        </authorList>
    </citation>
    <scope>NUCLEOTIDE SEQUENCE</scope>
    <source>
        <strain evidence="2">CDC141</strain>
    </source>
</reference>
<dbReference type="EMBL" id="JAMRXG010000004">
    <property type="protein sequence ID" value="MCM6773969.1"/>
    <property type="molecule type" value="Genomic_DNA"/>
</dbReference>
<dbReference type="InterPro" id="IPR038766">
    <property type="entry name" value="Membrane_comp_ABC_pdt"/>
</dbReference>
<evidence type="ECO:0000313" key="3">
    <source>
        <dbReference type="Proteomes" id="UP001139157"/>
    </source>
</evidence>
<feature type="transmembrane region" description="Helical" evidence="1">
    <location>
        <begin position="18"/>
        <end position="41"/>
    </location>
</feature>
<organism evidence="2 3">
    <name type="scientific">Nocardia pulmonis</name>
    <dbReference type="NCBI Taxonomy" id="2951408"/>
    <lineage>
        <taxon>Bacteria</taxon>
        <taxon>Bacillati</taxon>
        <taxon>Actinomycetota</taxon>
        <taxon>Actinomycetes</taxon>
        <taxon>Mycobacteriales</taxon>
        <taxon>Nocardiaceae</taxon>
        <taxon>Nocardia</taxon>
    </lineage>
</organism>
<dbReference type="Proteomes" id="UP001139157">
    <property type="component" value="Unassembled WGS sequence"/>
</dbReference>
<dbReference type="RefSeq" id="WP_251911096.1">
    <property type="nucleotide sequence ID" value="NZ_JAMRXG010000004.1"/>
</dbReference>
<dbReference type="GO" id="GO:0005886">
    <property type="term" value="C:plasma membrane"/>
    <property type="evidence" value="ECO:0007669"/>
    <property type="project" value="TreeGrafter"/>
</dbReference>
<comment type="caution">
    <text evidence="2">The sequence shown here is derived from an EMBL/GenBank/DDBJ whole genome shotgun (WGS) entry which is preliminary data.</text>
</comment>